<sequence>MKFIHLLSLILVFPTLLFAAVPPKVKTLSLNHAIQQKIISLNKVKYIGKQSLQLTIKNIHKRKDIKIHFPTGLQFASKDSSEQDQIILQERILLVRAGKSISPSFVSYCTQSDHLSPGLNSEFKLKENANGQLLELAQFLATIKDSQYTSQHAVWAVTNDHDLKGLHHNDFKTALKIQKFVADLTGKPLPQYTVRYRDGSERQVAFTGETILIYGNHQYTLSQDALVTCQIFNEAGEMVQEVFKDMKQKKGKVRFNFHLKTMDLPKGKYVSKVIINNQTFKEQWVEA</sequence>
<dbReference type="KEGG" id="aup:AsAng_0029670"/>
<dbReference type="EMBL" id="AP026867">
    <property type="protein sequence ID" value="BDS12248.1"/>
    <property type="molecule type" value="Genomic_DNA"/>
</dbReference>
<reference evidence="1" key="1">
    <citation type="submission" date="2022-09" db="EMBL/GenBank/DDBJ databases">
        <title>Aureispira anguillicida sp. nov., isolated from Leptocephalus of Japanese eel Anguilla japonica.</title>
        <authorList>
            <person name="Yuasa K."/>
            <person name="Mekata T."/>
            <person name="Ikunari K."/>
        </authorList>
    </citation>
    <scope>NUCLEOTIDE SEQUENCE</scope>
    <source>
        <strain evidence="1">EL160426</strain>
    </source>
</reference>
<dbReference type="RefSeq" id="WP_264793346.1">
    <property type="nucleotide sequence ID" value="NZ_AP026867.1"/>
</dbReference>
<evidence type="ECO:0000313" key="1">
    <source>
        <dbReference type="EMBL" id="BDS12248.1"/>
    </source>
</evidence>
<evidence type="ECO:0000313" key="2">
    <source>
        <dbReference type="Proteomes" id="UP001060919"/>
    </source>
</evidence>
<protein>
    <submittedName>
        <fullName evidence="1">Uncharacterized protein</fullName>
    </submittedName>
</protein>
<proteinExistence type="predicted"/>
<dbReference type="AlphaFoldDB" id="A0A915YFN4"/>
<keyword evidence="2" id="KW-1185">Reference proteome</keyword>
<organism evidence="1 2">
    <name type="scientific">Aureispira anguillae</name>
    <dbReference type="NCBI Taxonomy" id="2864201"/>
    <lineage>
        <taxon>Bacteria</taxon>
        <taxon>Pseudomonadati</taxon>
        <taxon>Bacteroidota</taxon>
        <taxon>Saprospiria</taxon>
        <taxon>Saprospirales</taxon>
        <taxon>Saprospiraceae</taxon>
        <taxon>Aureispira</taxon>
    </lineage>
</organism>
<accession>A0A915YFN4</accession>
<gene>
    <name evidence="1" type="ORF">AsAng_0029670</name>
</gene>
<name>A0A915YFN4_9BACT</name>
<dbReference type="Proteomes" id="UP001060919">
    <property type="component" value="Chromosome"/>
</dbReference>